<feature type="compositionally biased region" description="Polar residues" evidence="7">
    <location>
        <begin position="759"/>
        <end position="775"/>
    </location>
</feature>
<protein>
    <recommendedName>
        <fullName evidence="6">Pecanex-like protein</fullName>
    </recommendedName>
</protein>
<evidence type="ECO:0000259" key="8">
    <source>
        <dbReference type="Pfam" id="PF05041"/>
    </source>
</evidence>
<feature type="transmembrane region" description="Helical" evidence="6">
    <location>
        <begin position="1490"/>
        <end position="1508"/>
    </location>
</feature>
<feature type="compositionally biased region" description="Basic residues" evidence="7">
    <location>
        <begin position="781"/>
        <end position="791"/>
    </location>
</feature>
<reference evidence="9" key="1">
    <citation type="submission" date="2020-08" db="EMBL/GenBank/DDBJ databases">
        <title>Multicomponent nature underlies the extraordinary mechanical properties of spider dragline silk.</title>
        <authorList>
            <person name="Kono N."/>
            <person name="Nakamura H."/>
            <person name="Mori M."/>
            <person name="Yoshida Y."/>
            <person name="Ohtoshi R."/>
            <person name="Malay A.D."/>
            <person name="Moran D.A.P."/>
            <person name="Tomita M."/>
            <person name="Numata K."/>
            <person name="Arakawa K."/>
        </authorList>
    </citation>
    <scope>NUCLEOTIDE SEQUENCE</scope>
</reference>
<keyword evidence="4 6" id="KW-1133">Transmembrane helix</keyword>
<feature type="region of interest" description="Disordered" evidence="7">
    <location>
        <begin position="438"/>
        <end position="467"/>
    </location>
</feature>
<feature type="transmembrane region" description="Helical" evidence="6">
    <location>
        <begin position="1223"/>
        <end position="1242"/>
    </location>
</feature>
<feature type="transmembrane region" description="Helical" evidence="6">
    <location>
        <begin position="1436"/>
        <end position="1455"/>
    </location>
</feature>
<feature type="transmembrane region" description="Helical" evidence="6">
    <location>
        <begin position="1090"/>
        <end position="1107"/>
    </location>
</feature>
<evidence type="ECO:0000256" key="5">
    <source>
        <dbReference type="ARBA" id="ARBA00023136"/>
    </source>
</evidence>
<feature type="region of interest" description="Disordered" evidence="7">
    <location>
        <begin position="748"/>
        <end position="829"/>
    </location>
</feature>
<evidence type="ECO:0000256" key="6">
    <source>
        <dbReference type="RuleBase" id="RU367089"/>
    </source>
</evidence>
<dbReference type="GO" id="GO:0007029">
    <property type="term" value="P:endoplasmic reticulum organization"/>
    <property type="evidence" value="ECO:0007669"/>
    <property type="project" value="TreeGrafter"/>
</dbReference>
<evidence type="ECO:0000256" key="2">
    <source>
        <dbReference type="ARBA" id="ARBA00010170"/>
    </source>
</evidence>
<feature type="compositionally biased region" description="Basic and acidic residues" evidence="7">
    <location>
        <begin position="696"/>
        <end position="706"/>
    </location>
</feature>
<dbReference type="InterPro" id="IPR007735">
    <property type="entry name" value="Pecanex_C"/>
</dbReference>
<feature type="transmembrane region" description="Helical" evidence="6">
    <location>
        <begin position="1515"/>
        <end position="1533"/>
    </location>
</feature>
<feature type="region of interest" description="Disordered" evidence="7">
    <location>
        <begin position="337"/>
        <end position="377"/>
    </location>
</feature>
<dbReference type="Pfam" id="PF05041">
    <property type="entry name" value="Pecanex_C"/>
    <property type="match status" value="1"/>
</dbReference>
<comment type="caution">
    <text evidence="9">The sequence shown here is derived from an EMBL/GenBank/DDBJ whole genome shotgun (WGS) entry which is preliminary data.</text>
</comment>
<feature type="transmembrane region" description="Helical" evidence="6">
    <location>
        <begin position="1467"/>
        <end position="1484"/>
    </location>
</feature>
<feature type="transmembrane region" description="Helical" evidence="6">
    <location>
        <begin position="30"/>
        <end position="51"/>
    </location>
</feature>
<feature type="region of interest" description="Disordered" evidence="7">
    <location>
        <begin position="2117"/>
        <end position="2199"/>
    </location>
</feature>
<dbReference type="PANTHER" id="PTHR12372:SF7">
    <property type="entry name" value="PROTEIN PECANEX"/>
    <property type="match status" value="1"/>
</dbReference>
<feature type="compositionally biased region" description="Polar residues" evidence="7">
    <location>
        <begin position="813"/>
        <end position="828"/>
    </location>
</feature>
<feature type="compositionally biased region" description="Pro residues" evidence="7">
    <location>
        <begin position="368"/>
        <end position="377"/>
    </location>
</feature>
<feature type="compositionally biased region" description="Basic and acidic residues" evidence="7">
    <location>
        <begin position="346"/>
        <end position="366"/>
    </location>
</feature>
<feature type="transmembrane region" description="Helical" evidence="6">
    <location>
        <begin position="1176"/>
        <end position="1202"/>
    </location>
</feature>
<name>A0A8X6X136_9ARAC</name>
<feature type="compositionally biased region" description="Polar residues" evidence="7">
    <location>
        <begin position="2173"/>
        <end position="2191"/>
    </location>
</feature>
<organism evidence="9 10">
    <name type="scientific">Trichonephila inaurata madagascariensis</name>
    <dbReference type="NCBI Taxonomy" id="2747483"/>
    <lineage>
        <taxon>Eukaryota</taxon>
        <taxon>Metazoa</taxon>
        <taxon>Ecdysozoa</taxon>
        <taxon>Arthropoda</taxon>
        <taxon>Chelicerata</taxon>
        <taxon>Arachnida</taxon>
        <taxon>Araneae</taxon>
        <taxon>Araneomorphae</taxon>
        <taxon>Entelegynae</taxon>
        <taxon>Araneoidea</taxon>
        <taxon>Nephilidae</taxon>
        <taxon>Trichonephila</taxon>
        <taxon>Trichonephila inaurata</taxon>
    </lineage>
</organism>
<evidence type="ECO:0000313" key="10">
    <source>
        <dbReference type="Proteomes" id="UP000886998"/>
    </source>
</evidence>
<feature type="transmembrane region" description="Helical" evidence="6">
    <location>
        <begin position="1353"/>
        <end position="1370"/>
    </location>
</feature>
<feature type="transmembrane region" description="Helical" evidence="6">
    <location>
        <begin position="1325"/>
        <end position="1347"/>
    </location>
</feature>
<feature type="region of interest" description="Disordered" evidence="7">
    <location>
        <begin position="130"/>
        <end position="158"/>
    </location>
</feature>
<feature type="region of interest" description="Disordered" evidence="7">
    <location>
        <begin position="641"/>
        <end position="719"/>
    </location>
</feature>
<feature type="compositionally biased region" description="Low complexity" evidence="7">
    <location>
        <begin position="2130"/>
        <end position="2171"/>
    </location>
</feature>
<sequence length="2256" mass="250153">MGYQTLEILRQGVWASFTGGWFYDPRQDHFCNIAHLYIWLLLLCLPFGLYMCCAPNLIIWTIYCIIVGVVFTILKVVNVQMHKMFDIGDYCEESSDESGKSDDIEADTIILPDKVQKKETERIEMSVLTPRRNEETPPVQCSSRNSYAEGPSKSNISSSHVDSMELLNRLMMSQFDPKPCGSTIDLEVDVHHRESSGSSGAASVKQAMVEPSQQEKDAKEGLASSLVAEVMQQVAASEGRSWNTDVAKNNIQDLSDMNTLMSALSSSNACQDPIDQQETAVSASSVYILSDSHHHTSYHPSALSLSSSSSSEALLKGTGSVELGFMSQDPSIRAAEIARSRNRSQARAERDKRVVRRAHSELETCPEKPSPSVPPSHPVSLEMIGRSSSSGSGIGARPVVPLRSVEFLRPSFSEAIKPIVELSDEVCCNENMRSGNFSSTLPSFEQSSSQEDENTSSSNCSLVRHRSLETDTKHMRTFSVRSSRSLGISEELYVDRPGSDQKLSETGNVFRSKTGTGDSQAAPDILKHNKEKIAVNFLIHPVQEDKQLTKSDSATAKCGSEASSVSSETLSISLPDSNDSHYTLVYKPSYQRENCYDRTQLPFLPWGDSKNCPSPSPSDGSSIAGFDWLFNSANARSSYCSKEDDDGAMALSPDSQLSTRNNFDGNSDSTVSSPDETTPLESTSSRRSQGAIPKYRRTDSSGKDRNSVQALRGPMSPTEKMLLSQRLIEILSRTDPVECEQELRKLKRELDMKSKDTGKNPSNGTSQTSENSPTKENPVPKRPKLLARRRRTPDGAPEASSLLPGAADDGEDSSSTSWMSPKKQSTQGPPAYLLANLLSTPGTHLASSHNDTSPGAIHCFQDEHGNWLTYTFDENSTGIARGLSTAADVKLLEFMMDNKCWETASHSSSSSRSTVILDSPAAVLHANKSGSMFSTSLDTAQAPPLVHNIRGNNMRVDNSTTTRYNRTRRNTMLTTTLASSTAQASTTGIPTTLSNLSQTASSQAGTDTDIGCGRIRFSDLSRMRPPKPKHYYRYWVLPFKFVKIRFDRLALLALLDRNLTVVENVISVVLAVLVAVLGALSLSRNLFEDMWSFIFCFVIASCQYTLLKSVQPDAASPTHGYNRVILYSRPVYFCICCLLLNTLQTSIDYRLTLPPVTLYGIALLSSDLIIKAKDIVVIFVLFFPVIFSLGLLPQVNTFLMYLIEQIDIHLFGGTATTSLTSAFYCLVRSIATIALLYGFAYFALKEPNNPSQNIMFSIYCGLLVSLSYHLSRNASDPTVLWSLIKCHLWSEDAPKKGKEDDGTELVDPLPLKLQNTVLTRLRSDAIVCVFIAVLVFAVHVSTVFTVFQPYLQTVIQIVVTIWGFLLHYIIPQMKKQLPWLCCSHPLLKAHEYGQFEALEAAKVMWFEKVQVWLWFIEKNALYPLLFLSALTTDSSIVIRTFGIYGGSLVVVVCSFKCLRSAFCDSSHHYLVLIFMTLFFNFDFQGYKEPFLINFFVFSIVFSKCYEFLLKVRFIIIYIAPWQITWGSAFHAFAQPFSVPHSAMLFVQAAISSVLSTPLSPILGSAIFFTSYVRPVKFWERDYNTKRVDHSNTRLSSQLECNPGADDNNLNSIFYEHLTRSLQHSLYGDVVLGRWGRVEQGDCFVLASENLNCLVHIIEVGNGLITFQVRGLEFRGTYCQQREVEAINEGVDEDEGCCCCEPGHLPHLLSVNAAFNQRWLAWEVTTSKYVIEGYSISDNSAISMLQVFDLRKALITYYVKSVIYYTISNEKLLRWLQSEIIQEALRPTLDKNYADLDPVFNMTVDEDYDFRASGVSRNSFCNVYLDWIQYCISKNNLTVSSSKDSAMVSLCFGLSLLARRVLGTASHNSFASVDFLLYGLHALFKGDFRITSVRDEWVFQDMDLLRKVIAPSVRMALKLHQDHFMSADEYQEHAALYDAITVYQKTIVITHEADPIWRNAVLSSVPSLLALRHIFEDGCDEYKIIMLNKRFLSFRVIKINRECVRGLWAGQQQELVYLRNRNPERGSIQNAKQALRNIINSSCDQPIGYPIYVSPLTTSYAETSDLLTSILGRPVSISLFKTYIINFWNRLRTRCGEGCSSGGTARCSDDGIIRDSGTVGPASVVDNAPPRGRGSHSSNQSGSRSGSHSGDAASDTARSTGRTSATSSVGRGSNVGSLGRNSASFTRTSSGNVAAASAGKTSSTTYVNLTAFRPFNGELSDSATFGSNGVNTAGSLEDTRTVTIFNQHSGRTEHVHV</sequence>
<feature type="transmembrane region" description="Helical" evidence="6">
    <location>
        <begin position="1411"/>
        <end position="1430"/>
    </location>
</feature>
<evidence type="ECO:0000256" key="4">
    <source>
        <dbReference type="ARBA" id="ARBA00022989"/>
    </source>
</evidence>
<feature type="transmembrane region" description="Helical" evidence="6">
    <location>
        <begin position="1254"/>
        <end position="1271"/>
    </location>
</feature>
<evidence type="ECO:0000256" key="1">
    <source>
        <dbReference type="ARBA" id="ARBA00004141"/>
    </source>
</evidence>
<feature type="region of interest" description="Disordered" evidence="7">
    <location>
        <begin position="193"/>
        <end position="219"/>
    </location>
</feature>
<feature type="compositionally biased region" description="Polar residues" evidence="7">
    <location>
        <begin position="653"/>
        <end position="688"/>
    </location>
</feature>
<evidence type="ECO:0000313" key="9">
    <source>
        <dbReference type="EMBL" id="GFY45008.1"/>
    </source>
</evidence>
<feature type="region of interest" description="Disordered" evidence="7">
    <location>
        <begin position="497"/>
        <end position="521"/>
    </location>
</feature>
<evidence type="ECO:0000256" key="3">
    <source>
        <dbReference type="ARBA" id="ARBA00022692"/>
    </source>
</evidence>
<feature type="transmembrane region" description="Helical" evidence="6">
    <location>
        <begin position="57"/>
        <end position="77"/>
    </location>
</feature>
<feature type="transmembrane region" description="Helical" evidence="6">
    <location>
        <begin position="1061"/>
        <end position="1083"/>
    </location>
</feature>
<keyword evidence="10" id="KW-1185">Reference proteome</keyword>
<dbReference type="PANTHER" id="PTHR12372">
    <property type="entry name" value="PECANEX"/>
    <property type="match status" value="1"/>
</dbReference>
<dbReference type="InterPro" id="IPR039797">
    <property type="entry name" value="Pecanex"/>
</dbReference>
<comment type="subcellular location">
    <subcellularLocation>
        <location evidence="1 6">Membrane</location>
        <topology evidence="1 6">Multi-pass membrane protein</topology>
    </subcellularLocation>
</comment>
<feature type="compositionally biased region" description="Basic and acidic residues" evidence="7">
    <location>
        <begin position="748"/>
        <end position="758"/>
    </location>
</feature>
<keyword evidence="3 6" id="KW-0812">Transmembrane</keyword>
<proteinExistence type="inferred from homology"/>
<dbReference type="GO" id="GO:0005783">
    <property type="term" value="C:endoplasmic reticulum"/>
    <property type="evidence" value="ECO:0007669"/>
    <property type="project" value="TreeGrafter"/>
</dbReference>
<dbReference type="GO" id="GO:0016020">
    <property type="term" value="C:membrane"/>
    <property type="evidence" value="ECO:0007669"/>
    <property type="project" value="UniProtKB-SubCell"/>
</dbReference>
<keyword evidence="5 6" id="KW-0472">Membrane</keyword>
<dbReference type="OrthoDB" id="10037631at2759"/>
<dbReference type="EMBL" id="BMAV01004524">
    <property type="protein sequence ID" value="GFY45008.1"/>
    <property type="molecule type" value="Genomic_DNA"/>
</dbReference>
<gene>
    <name evidence="9" type="primary">PCNX1</name>
    <name evidence="9" type="ORF">TNIN_99161</name>
</gene>
<feature type="domain" description="Pecanex C-terminal" evidence="8">
    <location>
        <begin position="1840"/>
        <end position="2063"/>
    </location>
</feature>
<feature type="compositionally biased region" description="Low complexity" evidence="7">
    <location>
        <begin position="445"/>
        <end position="459"/>
    </location>
</feature>
<feature type="compositionally biased region" description="Polar residues" evidence="7">
    <location>
        <begin position="504"/>
        <end position="519"/>
    </location>
</feature>
<evidence type="ECO:0000256" key="7">
    <source>
        <dbReference type="SAM" id="MobiDB-lite"/>
    </source>
</evidence>
<accession>A0A8X6X136</accession>
<comment type="similarity">
    <text evidence="2 6">Belongs to the pecanex family.</text>
</comment>
<feature type="compositionally biased region" description="Polar residues" evidence="7">
    <location>
        <begin position="139"/>
        <end position="158"/>
    </location>
</feature>
<dbReference type="Proteomes" id="UP000886998">
    <property type="component" value="Unassembled WGS sequence"/>
</dbReference>